<feature type="transmembrane region" description="Helical" evidence="4">
    <location>
        <begin position="277"/>
        <end position="297"/>
    </location>
</feature>
<dbReference type="GO" id="GO:0009279">
    <property type="term" value="C:cell outer membrane"/>
    <property type="evidence" value="ECO:0007669"/>
    <property type="project" value="TreeGrafter"/>
</dbReference>
<keyword evidence="1" id="KW-0677">Repeat</keyword>
<dbReference type="Proteomes" id="UP000035214">
    <property type="component" value="Unassembled WGS sequence"/>
</dbReference>
<feature type="repeat" description="TPR" evidence="3">
    <location>
        <begin position="104"/>
        <end position="137"/>
    </location>
</feature>
<dbReference type="InterPro" id="IPR019734">
    <property type="entry name" value="TPR_rpt"/>
</dbReference>
<dbReference type="InterPro" id="IPR050498">
    <property type="entry name" value="Ycf3"/>
</dbReference>
<dbReference type="Gene3D" id="1.25.40.10">
    <property type="entry name" value="Tetratricopeptide repeat domain"/>
    <property type="match status" value="1"/>
</dbReference>
<keyword evidence="4" id="KW-1133">Transmembrane helix</keyword>
<dbReference type="PROSITE" id="PS50005">
    <property type="entry name" value="TPR"/>
    <property type="match status" value="1"/>
</dbReference>
<organism evidence="5 6">
    <name type="scientific">Bacillus cereus</name>
    <dbReference type="NCBI Taxonomy" id="1396"/>
    <lineage>
        <taxon>Bacteria</taxon>
        <taxon>Bacillati</taxon>
        <taxon>Bacillota</taxon>
        <taxon>Bacilli</taxon>
        <taxon>Bacillales</taxon>
        <taxon>Bacillaceae</taxon>
        <taxon>Bacillus</taxon>
        <taxon>Bacillus cereus group</taxon>
    </lineage>
</organism>
<feature type="transmembrane region" description="Helical" evidence="4">
    <location>
        <begin position="404"/>
        <end position="424"/>
    </location>
</feature>
<keyword evidence="4" id="KW-0472">Membrane</keyword>
<name>A0A0G8F312_BACCE</name>
<dbReference type="SUPFAM" id="SSF48452">
    <property type="entry name" value="TPR-like"/>
    <property type="match status" value="1"/>
</dbReference>
<dbReference type="PANTHER" id="PTHR44858">
    <property type="entry name" value="TETRATRICOPEPTIDE REPEAT PROTEIN 6"/>
    <property type="match status" value="1"/>
</dbReference>
<dbReference type="SMART" id="SM00028">
    <property type="entry name" value="TPR"/>
    <property type="match status" value="4"/>
</dbReference>
<evidence type="ECO:0000256" key="1">
    <source>
        <dbReference type="ARBA" id="ARBA00022737"/>
    </source>
</evidence>
<accession>A0A0G8F312</accession>
<dbReference type="RefSeq" id="WP_046954815.1">
    <property type="nucleotide sequence ID" value="NZ_LCYI01000019.1"/>
</dbReference>
<dbReference type="EMBL" id="LCYI01000019">
    <property type="protein sequence ID" value="KLA30825.1"/>
    <property type="molecule type" value="Genomic_DNA"/>
</dbReference>
<dbReference type="PATRIC" id="fig|1396.428.peg.3343"/>
<proteinExistence type="predicted"/>
<gene>
    <name evidence="5" type="ORF">B4077_4045</name>
</gene>
<keyword evidence="4" id="KW-0812">Transmembrane</keyword>
<dbReference type="AlphaFoldDB" id="A0A0G8F312"/>
<comment type="caution">
    <text evidence="5">The sequence shown here is derived from an EMBL/GenBank/DDBJ whole genome shotgun (WGS) entry which is preliminary data.</text>
</comment>
<dbReference type="InterPro" id="IPR011990">
    <property type="entry name" value="TPR-like_helical_dom_sf"/>
</dbReference>
<keyword evidence="2 3" id="KW-0802">TPR repeat</keyword>
<evidence type="ECO:0000313" key="5">
    <source>
        <dbReference type="EMBL" id="KLA30825.1"/>
    </source>
</evidence>
<dbReference type="PANTHER" id="PTHR44858:SF1">
    <property type="entry name" value="UDP-N-ACETYLGLUCOSAMINE--PEPTIDE N-ACETYLGLUCOSAMINYLTRANSFERASE SPINDLY-RELATED"/>
    <property type="match status" value="1"/>
</dbReference>
<feature type="transmembrane region" description="Helical" evidence="4">
    <location>
        <begin position="254"/>
        <end position="271"/>
    </location>
</feature>
<evidence type="ECO:0000256" key="4">
    <source>
        <dbReference type="SAM" id="Phobius"/>
    </source>
</evidence>
<evidence type="ECO:0000313" key="6">
    <source>
        <dbReference type="Proteomes" id="UP000035214"/>
    </source>
</evidence>
<protein>
    <submittedName>
        <fullName evidence="5">Uncharacterized protein</fullName>
    </submittedName>
</protein>
<dbReference type="GO" id="GO:0046813">
    <property type="term" value="P:receptor-mediated virion attachment to host cell"/>
    <property type="evidence" value="ECO:0007669"/>
    <property type="project" value="TreeGrafter"/>
</dbReference>
<evidence type="ECO:0000256" key="3">
    <source>
        <dbReference type="PROSITE-ProRule" id="PRU00339"/>
    </source>
</evidence>
<reference evidence="5 6" key="1">
    <citation type="submission" date="2015-04" db="EMBL/GenBank/DDBJ databases">
        <title>Draft Genome Sequences of Eight Spore-Forming Food Isolates of Bacillus cereus Genome sequencing.</title>
        <authorList>
            <person name="Krawcyk A.O."/>
            <person name="de Jong A."/>
            <person name="Eijlander R.T."/>
            <person name="Berendsen E.M."/>
            <person name="Holsappel S."/>
            <person name="Wells-Bennik M."/>
            <person name="Kuipers O.P."/>
        </authorList>
    </citation>
    <scope>NUCLEOTIDE SEQUENCE [LARGE SCALE GENOMIC DNA]</scope>
    <source>
        <strain evidence="5 6">B4077</strain>
    </source>
</reference>
<evidence type="ECO:0000256" key="2">
    <source>
        <dbReference type="ARBA" id="ARBA00022803"/>
    </source>
</evidence>
<sequence>MEEQLRRISHLLKLGDVELAKEEAEWMIKEDPEDATGYICLSHVYYFGFRQIDEASKYLEEALKIDHLDENVLLTALDIFYAQENFERLKEIAEIGIKNYPEEGVYYFYVGEAKVHIESLNKGITYYNKAIELEPENDMYVGRYAFILLSYYPKRIEEGIKAEKRALELNPENVTNLVSFANVAKEKGNFKKARMLAETAIRLEPNHEGAYKIYRDTIGTKNKYCAFMASFTYTFWNSFSKFCKIFSFTSKKSLKLYYILVVLSLLGWIILPVYLTGWYAGSVYIVIFMMYSISSIIKGRIHKEVGLGTRFDAEYNVKKNKIIRNREISNMESTVKKEEATTIPAAKLSKEELEAQLEGFWSKGTVYEGQQEVAAAVKEPALSSAEHKKIQSYSDIESPKYNKWYICLIVVLSISFIFKVGKLYNLNHTNAVNTTPQMSQETKNIIVEQQDKALKDKKESFDKLEVVTVLYVLRKGDWNGSTIEGAIEKSYVPVMLEKVGQPAGEKLKKATPIKIYKEDTRTYVLLQNGDSSFIIEITARKLTHIYGESWNNAQEEMQKYEELLGKIESQGVEAGGI</sequence>